<dbReference type="Gene3D" id="3.30.710.10">
    <property type="entry name" value="Potassium Channel Kv1.1, Chain A"/>
    <property type="match status" value="1"/>
</dbReference>
<dbReference type="InterPro" id="IPR000210">
    <property type="entry name" value="BTB/POZ_dom"/>
</dbReference>
<dbReference type="PANTHER" id="PTHR47843:SF5">
    <property type="entry name" value="BTB_POZ DOMAIN PROTEIN"/>
    <property type="match status" value="1"/>
</dbReference>
<evidence type="ECO:0000313" key="2">
    <source>
        <dbReference type="EMBL" id="KAJ5712498.1"/>
    </source>
</evidence>
<evidence type="ECO:0000259" key="1">
    <source>
        <dbReference type="PROSITE" id="PS50097"/>
    </source>
</evidence>
<dbReference type="CDD" id="cd18186">
    <property type="entry name" value="BTB_POZ_ZBTB_KLHL-like"/>
    <property type="match status" value="1"/>
</dbReference>
<accession>A0AAD6HFP5</accession>
<comment type="caution">
    <text evidence="2">The sequence shown here is derived from an EMBL/GenBank/DDBJ whole genome shotgun (WGS) entry which is preliminary data.</text>
</comment>
<gene>
    <name evidence="2" type="ORF">N7493_008966</name>
</gene>
<dbReference type="Pfam" id="PF00651">
    <property type="entry name" value="BTB"/>
    <property type="match status" value="1"/>
</dbReference>
<feature type="domain" description="BTB" evidence="1">
    <location>
        <begin position="15"/>
        <end position="82"/>
    </location>
</feature>
<evidence type="ECO:0000313" key="3">
    <source>
        <dbReference type="Proteomes" id="UP001215712"/>
    </source>
</evidence>
<dbReference type="PANTHER" id="PTHR47843">
    <property type="entry name" value="BTB DOMAIN-CONTAINING PROTEIN-RELATED"/>
    <property type="match status" value="1"/>
</dbReference>
<proteinExistence type="predicted"/>
<reference evidence="2" key="2">
    <citation type="submission" date="2023-01" db="EMBL/GenBank/DDBJ databases">
        <authorList>
            <person name="Petersen C."/>
        </authorList>
    </citation>
    <scope>NUCLEOTIDE SEQUENCE</scope>
    <source>
        <strain evidence="2">IBT 17514</strain>
    </source>
</reference>
<keyword evidence="3" id="KW-1185">Reference proteome</keyword>
<name>A0AAD6HFP5_9EURO</name>
<dbReference type="EMBL" id="JAQJAN010000013">
    <property type="protein sequence ID" value="KAJ5712498.1"/>
    <property type="molecule type" value="Genomic_DNA"/>
</dbReference>
<organism evidence="2 3">
    <name type="scientific">Penicillium malachiteum</name>
    <dbReference type="NCBI Taxonomy" id="1324776"/>
    <lineage>
        <taxon>Eukaryota</taxon>
        <taxon>Fungi</taxon>
        <taxon>Dikarya</taxon>
        <taxon>Ascomycota</taxon>
        <taxon>Pezizomycotina</taxon>
        <taxon>Eurotiomycetes</taxon>
        <taxon>Eurotiomycetidae</taxon>
        <taxon>Eurotiales</taxon>
        <taxon>Aspergillaceae</taxon>
        <taxon>Penicillium</taxon>
    </lineage>
</organism>
<dbReference type="AlphaFoldDB" id="A0AAD6HFP5"/>
<sequence length="258" mass="29177">MADLILKCHKTGEFSDLLLVCEGHEFKVHKVIVCSQVEPIHAACTGNFEEAQTGIYKFEDESHIVVRKAISYLYIQSYDESQEQGDDNATSEFSELQLHARVFAFADRYRIPRLMSFSADKYLVRLKLFDAQPLVKEDKGKGTQPGPLYGISHNILEFLDSVPAVFNLTPESTTILRNICLDFAHKKFPLASLLDGFGDPYKKTLLEAPGFANQLLSKFLASSLGSSWDHNMPLEDQRELVYMYDALYRAREVVSPSP</sequence>
<protein>
    <recommendedName>
        <fullName evidence="1">BTB domain-containing protein</fullName>
    </recommendedName>
</protein>
<dbReference type="InterPro" id="IPR011333">
    <property type="entry name" value="SKP1/BTB/POZ_sf"/>
</dbReference>
<dbReference type="Proteomes" id="UP001215712">
    <property type="component" value="Unassembled WGS sequence"/>
</dbReference>
<dbReference type="PROSITE" id="PS50097">
    <property type="entry name" value="BTB"/>
    <property type="match status" value="1"/>
</dbReference>
<reference evidence="2" key="1">
    <citation type="journal article" date="2023" name="IMA Fungus">
        <title>Comparative genomic study of the Penicillium genus elucidates a diverse pangenome and 15 lateral gene transfer events.</title>
        <authorList>
            <person name="Petersen C."/>
            <person name="Sorensen T."/>
            <person name="Nielsen M.R."/>
            <person name="Sondergaard T.E."/>
            <person name="Sorensen J.L."/>
            <person name="Fitzpatrick D.A."/>
            <person name="Frisvad J.C."/>
            <person name="Nielsen K.L."/>
        </authorList>
    </citation>
    <scope>NUCLEOTIDE SEQUENCE</scope>
    <source>
        <strain evidence="2">IBT 17514</strain>
    </source>
</reference>
<dbReference type="SUPFAM" id="SSF54695">
    <property type="entry name" value="POZ domain"/>
    <property type="match status" value="1"/>
</dbReference>